<reference evidence="9 10" key="1">
    <citation type="submission" date="2019-06" db="EMBL/GenBank/DDBJ databases">
        <title>Sequencing the genomes of 1000 actinobacteria strains.</title>
        <authorList>
            <person name="Klenk H.-P."/>
        </authorList>
    </citation>
    <scope>NUCLEOTIDE SEQUENCE [LARGE SCALE GENOMIC DNA]</scope>
    <source>
        <strain evidence="9 10">DSM 18935</strain>
    </source>
</reference>
<dbReference type="OrthoDB" id="9790390at2"/>
<evidence type="ECO:0000256" key="1">
    <source>
        <dbReference type="ARBA" id="ARBA00008987"/>
    </source>
</evidence>
<dbReference type="GO" id="GO:0005829">
    <property type="term" value="C:cytosol"/>
    <property type="evidence" value="ECO:0007669"/>
    <property type="project" value="TreeGrafter"/>
</dbReference>
<evidence type="ECO:0000256" key="2">
    <source>
        <dbReference type="ARBA" id="ARBA00022448"/>
    </source>
</evidence>
<evidence type="ECO:0000313" key="10">
    <source>
        <dbReference type="Proteomes" id="UP000315628"/>
    </source>
</evidence>
<dbReference type="AlphaFoldDB" id="A0A560WG38"/>
<gene>
    <name evidence="9" type="ORF">FB557_0180</name>
</gene>
<comment type="similarity">
    <text evidence="1">Belongs to the thioredoxin family.</text>
</comment>
<keyword evidence="2" id="KW-0813">Transport</keyword>
<keyword evidence="10" id="KW-1185">Reference proteome</keyword>
<dbReference type="SUPFAM" id="SSF52833">
    <property type="entry name" value="Thioredoxin-like"/>
    <property type="match status" value="1"/>
</dbReference>
<keyword evidence="4" id="KW-1015">Disulfide bond</keyword>
<sequence length="140" mass="15090">MATTDLTTETFEQTLKDNDIVLVDWWASWCGPCRMFAPIFEQVSESNEDIVFGKVDTEAEVQLASAAQITSIPTLMAFREGIMVFRESGALPAQALEQLIEQIRGLDMDDVRRQVEEAQAESEAGAAAADSGAGGSSQAG</sequence>
<evidence type="ECO:0000256" key="4">
    <source>
        <dbReference type="ARBA" id="ARBA00023157"/>
    </source>
</evidence>
<dbReference type="RefSeq" id="WP_144854786.1">
    <property type="nucleotide sequence ID" value="NZ_BAAAYT010000001.1"/>
</dbReference>
<dbReference type="Proteomes" id="UP000315628">
    <property type="component" value="Unassembled WGS sequence"/>
</dbReference>
<dbReference type="PRINTS" id="PR00421">
    <property type="entry name" value="THIOREDOXIN"/>
</dbReference>
<proteinExistence type="inferred from homology"/>
<feature type="compositionally biased region" description="Low complexity" evidence="7">
    <location>
        <begin position="121"/>
        <end position="131"/>
    </location>
</feature>
<dbReference type="InterPro" id="IPR013766">
    <property type="entry name" value="Thioredoxin_domain"/>
</dbReference>
<dbReference type="PROSITE" id="PS51352">
    <property type="entry name" value="THIOREDOXIN_2"/>
    <property type="match status" value="1"/>
</dbReference>
<evidence type="ECO:0000259" key="8">
    <source>
        <dbReference type="PROSITE" id="PS51352"/>
    </source>
</evidence>
<evidence type="ECO:0000256" key="6">
    <source>
        <dbReference type="NCBIfam" id="TIGR01068"/>
    </source>
</evidence>
<comment type="caution">
    <text evidence="9">The sequence shown here is derived from an EMBL/GenBank/DDBJ whole genome shotgun (WGS) entry which is preliminary data.</text>
</comment>
<dbReference type="Pfam" id="PF00085">
    <property type="entry name" value="Thioredoxin"/>
    <property type="match status" value="1"/>
</dbReference>
<dbReference type="PANTHER" id="PTHR45663:SF40">
    <property type="entry name" value="THIOREDOXIN 2"/>
    <property type="match status" value="1"/>
</dbReference>
<dbReference type="Gene3D" id="3.40.30.10">
    <property type="entry name" value="Glutaredoxin"/>
    <property type="match status" value="1"/>
</dbReference>
<dbReference type="EMBL" id="VIUW01000001">
    <property type="protein sequence ID" value="TWD16649.1"/>
    <property type="molecule type" value="Genomic_DNA"/>
</dbReference>
<protein>
    <recommendedName>
        <fullName evidence="6">Thioredoxin</fullName>
    </recommendedName>
</protein>
<evidence type="ECO:0000256" key="3">
    <source>
        <dbReference type="ARBA" id="ARBA00022982"/>
    </source>
</evidence>
<dbReference type="FunFam" id="3.40.30.10:FF:000155">
    <property type="entry name" value="Thioredoxin"/>
    <property type="match status" value="1"/>
</dbReference>
<dbReference type="CDD" id="cd02947">
    <property type="entry name" value="TRX_family"/>
    <property type="match status" value="1"/>
</dbReference>
<dbReference type="NCBIfam" id="TIGR01068">
    <property type="entry name" value="thioredoxin"/>
    <property type="match status" value="1"/>
</dbReference>
<dbReference type="InterPro" id="IPR036249">
    <property type="entry name" value="Thioredoxin-like_sf"/>
</dbReference>
<dbReference type="InterPro" id="IPR005746">
    <property type="entry name" value="Thioredoxin"/>
</dbReference>
<keyword evidence="3" id="KW-0249">Electron transport</keyword>
<name>A0A560WG38_9MICO</name>
<organism evidence="9 10">
    <name type="scientific">Marihabitans asiaticum</name>
    <dbReference type="NCBI Taxonomy" id="415218"/>
    <lineage>
        <taxon>Bacteria</taxon>
        <taxon>Bacillati</taxon>
        <taxon>Actinomycetota</taxon>
        <taxon>Actinomycetes</taxon>
        <taxon>Micrococcales</taxon>
        <taxon>Intrasporangiaceae</taxon>
        <taxon>Marihabitans</taxon>
    </lineage>
</organism>
<dbReference type="PANTHER" id="PTHR45663">
    <property type="entry name" value="GEO12009P1"/>
    <property type="match status" value="1"/>
</dbReference>
<evidence type="ECO:0000313" key="9">
    <source>
        <dbReference type="EMBL" id="TWD16649.1"/>
    </source>
</evidence>
<accession>A0A560WG38</accession>
<feature type="region of interest" description="Disordered" evidence="7">
    <location>
        <begin position="115"/>
        <end position="140"/>
    </location>
</feature>
<evidence type="ECO:0000256" key="5">
    <source>
        <dbReference type="ARBA" id="ARBA00023284"/>
    </source>
</evidence>
<evidence type="ECO:0000256" key="7">
    <source>
        <dbReference type="SAM" id="MobiDB-lite"/>
    </source>
</evidence>
<keyword evidence="5" id="KW-0676">Redox-active center</keyword>
<feature type="domain" description="Thioredoxin" evidence="8">
    <location>
        <begin position="1"/>
        <end position="105"/>
    </location>
</feature>
<dbReference type="GO" id="GO:0015035">
    <property type="term" value="F:protein-disulfide reductase activity"/>
    <property type="evidence" value="ECO:0007669"/>
    <property type="project" value="UniProtKB-UniRule"/>
</dbReference>